<evidence type="ECO:0008006" key="5">
    <source>
        <dbReference type="Google" id="ProtNLM"/>
    </source>
</evidence>
<feature type="chain" id="PRO_5014867220" description="Lipoprotein" evidence="2">
    <location>
        <begin position="21"/>
        <end position="319"/>
    </location>
</feature>
<protein>
    <recommendedName>
        <fullName evidence="5">Lipoprotein</fullName>
    </recommendedName>
</protein>
<sequence length="319" mass="34154">MRFIVAIISLSVACSICAGATPIPITARLADLPPAYFDTPNGSAAGYDPGAVAGGLPDDPDPMPEAEPIDAGQSATAANPDDAAVRQRPTPSPSVPVDADGNPVPLERQQPQRILGFMPNFRSVSSGAKPHPLGWEYNFTVATHQATDYSSFIFLGLTSLTAEGMDMHPALGKGVSGFYAYSWRGFLDKSDNTYLSAFLLPSLLHEDTRFYALGNEHSIPIRALYVISRQGVAKTYGGRQIPNVAGLGGKVLTQLVSRSYYPPSATTLVVLASKFGYSVMRDVIFSSIREFYPDAAAHFIRKHQKKMAAKAAAKDTAVQ</sequence>
<evidence type="ECO:0000256" key="1">
    <source>
        <dbReference type="SAM" id="MobiDB-lite"/>
    </source>
</evidence>
<feature type="region of interest" description="Disordered" evidence="1">
    <location>
        <begin position="41"/>
        <end position="104"/>
    </location>
</feature>
<accession>A0A2N9M0K7</accession>
<evidence type="ECO:0000313" key="4">
    <source>
        <dbReference type="Proteomes" id="UP000239735"/>
    </source>
</evidence>
<keyword evidence="2" id="KW-0732">Signal</keyword>
<feature type="compositionally biased region" description="Acidic residues" evidence="1">
    <location>
        <begin position="58"/>
        <end position="68"/>
    </location>
</feature>
<dbReference type="EMBL" id="OKRB01000130">
    <property type="protein sequence ID" value="SPE28995.1"/>
    <property type="molecule type" value="Genomic_DNA"/>
</dbReference>
<gene>
    <name evidence="3" type="ORF">SBA5_70085</name>
</gene>
<evidence type="ECO:0000313" key="3">
    <source>
        <dbReference type="EMBL" id="SPE28995.1"/>
    </source>
</evidence>
<dbReference type="Proteomes" id="UP000239735">
    <property type="component" value="Unassembled WGS sequence"/>
</dbReference>
<proteinExistence type="predicted"/>
<evidence type="ECO:0000256" key="2">
    <source>
        <dbReference type="SAM" id="SignalP"/>
    </source>
</evidence>
<dbReference type="AlphaFoldDB" id="A0A2N9M0K7"/>
<name>A0A2N9M0K7_9BACT</name>
<feature type="signal peptide" evidence="2">
    <location>
        <begin position="1"/>
        <end position="20"/>
    </location>
</feature>
<reference evidence="4" key="1">
    <citation type="submission" date="2018-02" db="EMBL/GenBank/DDBJ databases">
        <authorList>
            <person name="Hausmann B."/>
        </authorList>
    </citation>
    <scope>NUCLEOTIDE SEQUENCE [LARGE SCALE GENOMIC DNA]</scope>
    <source>
        <strain evidence="4">Peat soil MAG SbA5</strain>
    </source>
</reference>
<organism evidence="3 4">
    <name type="scientific">Candidatus Sulfuritelmatomonas gaucii</name>
    <dbReference type="NCBI Taxonomy" id="2043161"/>
    <lineage>
        <taxon>Bacteria</taxon>
        <taxon>Pseudomonadati</taxon>
        <taxon>Acidobacteriota</taxon>
        <taxon>Terriglobia</taxon>
        <taxon>Terriglobales</taxon>
        <taxon>Acidobacteriaceae</taxon>
        <taxon>Candidatus Sulfuritelmatomonas</taxon>
    </lineage>
</organism>